<protein>
    <recommendedName>
        <fullName evidence="2">Reverse transcriptase zinc-binding domain-containing protein</fullName>
    </recommendedName>
</protein>
<gene>
    <name evidence="1" type="ORF">CI610_03636</name>
</gene>
<reference evidence="1" key="1">
    <citation type="journal article" date="2017" name="Appl. Environ. Microbiol.">
        <title>Molecular characterization of an Endozoicomonas-like organism causing infection in king scallop Pecten maximus L.</title>
        <authorList>
            <person name="Cano I."/>
            <person name="van Aerle R."/>
            <person name="Ross S."/>
            <person name="Verner-Jeffreys D.W."/>
            <person name="Paley R.K."/>
            <person name="Rimmer G."/>
            <person name="Ryder D."/>
            <person name="Hooper P."/>
            <person name="Stone D."/>
            <person name="Feist S.W."/>
        </authorList>
    </citation>
    <scope>NUCLEOTIDE SEQUENCE</scope>
</reference>
<dbReference type="AlphaFoldDB" id="A0A2H9T2J5"/>
<comment type="caution">
    <text evidence="1">The sequence shown here is derived from an EMBL/GenBank/DDBJ whole genome shotgun (WGS) entry which is preliminary data.</text>
</comment>
<evidence type="ECO:0000313" key="1">
    <source>
        <dbReference type="EMBL" id="PJE77440.1"/>
    </source>
</evidence>
<accession>A0A2H9T2J5</accession>
<dbReference type="EMBL" id="NSIT01000602">
    <property type="protein sequence ID" value="PJE77440.1"/>
    <property type="molecule type" value="Genomic_DNA"/>
</dbReference>
<proteinExistence type="predicted"/>
<evidence type="ECO:0008006" key="2">
    <source>
        <dbReference type="Google" id="ProtNLM"/>
    </source>
</evidence>
<sequence length="297" mass="34839">MHIENICKNVSKQVSVLRKLKYVLNRRTLDKIYRAYILPLLEYCCEVWDGCTLGDADNLEKLQLESIRIITGLPSYASRVSLYSESGLEPLVNRRKNRKLQLFFKIQANLTPNYLSALLPPLVSQNVEYNLRNANHYSLPNFRLQLSNSSFFPSTIRLWNNLDPGIRQSRSAPAFKNSLRKLNDINIPSYYLFGDRKSNILHARLRTNSSTLNDDLFHANLIDFQICHCGHSIENAFHFFFICNKYIDQRIKWYRELNDFIPLDLQLILHGSHELSKADNEKIFLHTQKYIHDTNRF</sequence>
<organism evidence="1">
    <name type="scientific">invertebrate metagenome</name>
    <dbReference type="NCBI Taxonomy" id="1711999"/>
    <lineage>
        <taxon>unclassified sequences</taxon>
        <taxon>metagenomes</taxon>
        <taxon>organismal metagenomes</taxon>
    </lineage>
</organism>
<name>A0A2H9T2J5_9ZZZZ</name>